<reference evidence="2" key="1">
    <citation type="journal article" date="2023" name="G3 (Bethesda)">
        <title>Whole genome assemblies of Zophobas morio and Tenebrio molitor.</title>
        <authorList>
            <person name="Kaur S."/>
            <person name="Stinson S.A."/>
            <person name="diCenzo G.C."/>
        </authorList>
    </citation>
    <scope>NUCLEOTIDE SEQUENCE</scope>
    <source>
        <strain evidence="2">QUZm001</strain>
    </source>
</reference>
<feature type="compositionally biased region" description="Polar residues" evidence="1">
    <location>
        <begin position="428"/>
        <end position="445"/>
    </location>
</feature>
<evidence type="ECO:0000256" key="1">
    <source>
        <dbReference type="SAM" id="MobiDB-lite"/>
    </source>
</evidence>
<feature type="region of interest" description="Disordered" evidence="1">
    <location>
        <begin position="204"/>
        <end position="236"/>
    </location>
</feature>
<sequence>MPDQPPLNVGLLRYYADNIPSFDGNPKVLNRFVTACENFIRAFQNVQNPNDPINLAIFDTIVSKLRDRAGELIGSRTELTSWQQIKDALTLTFSDQRSIDCLIQDLINLKRFKTETPMQFGMRIQDARSLLFAKLNASIINAQEKQIKINHYEEFALKTFINGLPYFMQLPVRLKNPNSLEQALAFVVEEENFVYFNTGSNQNLKQQNYKPQPRSSQNYQNQNHHLKSSPPNFAPPAYTSFNRPQIAFRNSAYPPMFSSQPIFPIRPNFMPNQTNQFRPNMPFQPRPFQNFVSQKQNFFPPRPVQQQPFGNNRMSSMTRNNKLSKPEPMDTTSRTSTIKPKPKFTFEELYTQEVGNVQGTENIQFENPFESGPELLSENAAENNCFDDNSMYYTCYGNEIGNQASSSSTQYNDLSSAYQAFAEDPYHNQETYSTENTDSNSQNFYQDFPEMHPK</sequence>
<dbReference type="EMBL" id="JALNTZ010000005">
    <property type="protein sequence ID" value="KAJ3652924.1"/>
    <property type="molecule type" value="Genomic_DNA"/>
</dbReference>
<keyword evidence="3" id="KW-1185">Reference proteome</keyword>
<feature type="region of interest" description="Disordered" evidence="1">
    <location>
        <begin position="302"/>
        <end position="338"/>
    </location>
</feature>
<protein>
    <recommendedName>
        <fullName evidence="4">Retrovirus-related Gag polyprotein from transposon HMS-Beagle</fullName>
    </recommendedName>
</protein>
<gene>
    <name evidence="2" type="ORF">Zmor_018847</name>
</gene>
<feature type="region of interest" description="Disordered" evidence="1">
    <location>
        <begin position="420"/>
        <end position="454"/>
    </location>
</feature>
<feature type="compositionally biased region" description="Polar residues" evidence="1">
    <location>
        <begin position="310"/>
        <end position="323"/>
    </location>
</feature>
<proteinExistence type="predicted"/>
<feature type="compositionally biased region" description="Polar residues" evidence="1">
    <location>
        <begin position="204"/>
        <end position="223"/>
    </location>
</feature>
<organism evidence="2 3">
    <name type="scientific">Zophobas morio</name>
    <dbReference type="NCBI Taxonomy" id="2755281"/>
    <lineage>
        <taxon>Eukaryota</taxon>
        <taxon>Metazoa</taxon>
        <taxon>Ecdysozoa</taxon>
        <taxon>Arthropoda</taxon>
        <taxon>Hexapoda</taxon>
        <taxon>Insecta</taxon>
        <taxon>Pterygota</taxon>
        <taxon>Neoptera</taxon>
        <taxon>Endopterygota</taxon>
        <taxon>Coleoptera</taxon>
        <taxon>Polyphaga</taxon>
        <taxon>Cucujiformia</taxon>
        <taxon>Tenebrionidae</taxon>
        <taxon>Zophobas</taxon>
    </lineage>
</organism>
<dbReference type="AlphaFoldDB" id="A0AA38ID41"/>
<evidence type="ECO:0000313" key="2">
    <source>
        <dbReference type="EMBL" id="KAJ3652924.1"/>
    </source>
</evidence>
<comment type="caution">
    <text evidence="2">The sequence shown here is derived from an EMBL/GenBank/DDBJ whole genome shotgun (WGS) entry which is preliminary data.</text>
</comment>
<evidence type="ECO:0008006" key="4">
    <source>
        <dbReference type="Google" id="ProtNLM"/>
    </source>
</evidence>
<accession>A0AA38ID41</accession>
<evidence type="ECO:0000313" key="3">
    <source>
        <dbReference type="Proteomes" id="UP001168821"/>
    </source>
</evidence>
<name>A0AA38ID41_9CUCU</name>
<dbReference type="Proteomes" id="UP001168821">
    <property type="component" value="Unassembled WGS sequence"/>
</dbReference>